<proteinExistence type="predicted"/>
<dbReference type="Proteomes" id="UP000824135">
    <property type="component" value="Unassembled WGS sequence"/>
</dbReference>
<dbReference type="InterPro" id="IPR000182">
    <property type="entry name" value="GNAT_dom"/>
</dbReference>
<organism evidence="2 3">
    <name type="scientific">Candidatus Borkfalkia excrementavium</name>
    <dbReference type="NCBI Taxonomy" id="2838505"/>
    <lineage>
        <taxon>Bacteria</taxon>
        <taxon>Bacillati</taxon>
        <taxon>Bacillota</taxon>
        <taxon>Clostridia</taxon>
        <taxon>Christensenellales</taxon>
        <taxon>Christensenellaceae</taxon>
        <taxon>Candidatus Borkfalkia</taxon>
    </lineage>
</organism>
<comment type="caution">
    <text evidence="2">The sequence shown here is derived from an EMBL/GenBank/DDBJ whole genome shotgun (WGS) entry which is preliminary data.</text>
</comment>
<accession>A0A9D1Z8M7</accession>
<protein>
    <submittedName>
        <fullName evidence="2">GNAT family N-acetyltransferase</fullName>
    </submittedName>
</protein>
<sequence>MHLEKMSETHVAKCADLFIDAFTREPWKDEYSSAEQVVGYFRNCLKFDSFIGYVLKEGGETVALCLGMKKPWINGTEYFIDQFCVKPGLQGQGIGSAFLKMIENSVRGQGMNAMILQTERGFPSERFYLKNGFEILEGLACFAKQI</sequence>
<dbReference type="Gene3D" id="3.40.630.30">
    <property type="match status" value="1"/>
</dbReference>
<evidence type="ECO:0000259" key="1">
    <source>
        <dbReference type="PROSITE" id="PS51186"/>
    </source>
</evidence>
<feature type="domain" description="N-acetyltransferase" evidence="1">
    <location>
        <begin position="1"/>
        <end position="146"/>
    </location>
</feature>
<dbReference type="Pfam" id="PF00583">
    <property type="entry name" value="Acetyltransf_1"/>
    <property type="match status" value="1"/>
</dbReference>
<dbReference type="PROSITE" id="PS51186">
    <property type="entry name" value="GNAT"/>
    <property type="match status" value="1"/>
</dbReference>
<reference evidence="2" key="1">
    <citation type="journal article" date="2021" name="PeerJ">
        <title>Extensive microbial diversity within the chicken gut microbiome revealed by metagenomics and culture.</title>
        <authorList>
            <person name="Gilroy R."/>
            <person name="Ravi A."/>
            <person name="Getino M."/>
            <person name="Pursley I."/>
            <person name="Horton D.L."/>
            <person name="Alikhan N.F."/>
            <person name="Baker D."/>
            <person name="Gharbi K."/>
            <person name="Hall N."/>
            <person name="Watson M."/>
            <person name="Adriaenssens E.M."/>
            <person name="Foster-Nyarko E."/>
            <person name="Jarju S."/>
            <person name="Secka A."/>
            <person name="Antonio M."/>
            <person name="Oren A."/>
            <person name="Chaudhuri R.R."/>
            <person name="La Ragione R."/>
            <person name="Hildebrand F."/>
            <person name="Pallen M.J."/>
        </authorList>
    </citation>
    <scope>NUCLEOTIDE SEQUENCE</scope>
    <source>
        <strain evidence="2">CHK199-9574</strain>
    </source>
</reference>
<gene>
    <name evidence="2" type="ORF">H9728_06200</name>
</gene>
<dbReference type="GO" id="GO:0016747">
    <property type="term" value="F:acyltransferase activity, transferring groups other than amino-acyl groups"/>
    <property type="evidence" value="ECO:0007669"/>
    <property type="project" value="InterPro"/>
</dbReference>
<dbReference type="EMBL" id="DXCO01000038">
    <property type="protein sequence ID" value="HIY78619.1"/>
    <property type="molecule type" value="Genomic_DNA"/>
</dbReference>
<dbReference type="AlphaFoldDB" id="A0A9D1Z8M7"/>
<reference evidence="2" key="2">
    <citation type="submission" date="2021-04" db="EMBL/GenBank/DDBJ databases">
        <authorList>
            <person name="Gilroy R."/>
        </authorList>
    </citation>
    <scope>NUCLEOTIDE SEQUENCE</scope>
    <source>
        <strain evidence="2">CHK199-9574</strain>
    </source>
</reference>
<name>A0A9D1Z8M7_9FIRM</name>
<evidence type="ECO:0000313" key="3">
    <source>
        <dbReference type="Proteomes" id="UP000824135"/>
    </source>
</evidence>
<dbReference type="CDD" id="cd04301">
    <property type="entry name" value="NAT_SF"/>
    <property type="match status" value="1"/>
</dbReference>
<evidence type="ECO:0000313" key="2">
    <source>
        <dbReference type="EMBL" id="HIY78619.1"/>
    </source>
</evidence>
<dbReference type="InterPro" id="IPR016181">
    <property type="entry name" value="Acyl_CoA_acyltransferase"/>
</dbReference>
<dbReference type="SUPFAM" id="SSF55729">
    <property type="entry name" value="Acyl-CoA N-acyltransferases (Nat)"/>
    <property type="match status" value="1"/>
</dbReference>